<dbReference type="EC" id="3.2.1.14" evidence="2"/>
<dbReference type="Pfam" id="PF00734">
    <property type="entry name" value="CBM_1"/>
    <property type="match status" value="1"/>
</dbReference>
<evidence type="ECO:0000256" key="3">
    <source>
        <dbReference type="ARBA" id="ARBA00022669"/>
    </source>
</evidence>
<dbReference type="InterPro" id="IPR001223">
    <property type="entry name" value="Glyco_hydro18_cat"/>
</dbReference>
<sequence length="395" mass="41443">MKLLLRGLLIAIPFTDAGFNPAPSSNIAVYWGQNSYGQGTGPLVQQRLSYYCATNACRIIPLAFLTTLINPSLNFANAGDLCTAIIGTNLFSCPQIEADIKICQTTYSKTILLSIGGATYTEGGFSSPTLATASASNIWSIFGPPQPGSSAPRPFGTAIIDGFDFDFEATVQNMVPFATTLRTLMTAAGGKKYYLTAAPQCPYPDAADGEMLDGKVFFDAIFLQFYNNYCGLGSYIPGSASQNNFNLATWDAWATTRSLNPAVQILVGAPGAPGAAGSGYVSMSHLASVIAYSKSFPSFGGVMVWDMSQLASNAGYLDGISNALGLPPSTTMATSTTAAGPTRTVGSTLPTGTENPGGGTVGQWNQCGGMDWHGGTVCVKPWTCVVFSVWYSQCQ</sequence>
<evidence type="ECO:0000256" key="5">
    <source>
        <dbReference type="ARBA" id="ARBA00022801"/>
    </source>
</evidence>
<dbReference type="GO" id="GO:0000272">
    <property type="term" value="P:polysaccharide catabolic process"/>
    <property type="evidence" value="ECO:0007669"/>
    <property type="project" value="UniProtKB-KW"/>
</dbReference>
<dbReference type="OrthoDB" id="6020543at2759"/>
<keyword evidence="6" id="KW-0146">Chitin degradation</keyword>
<comment type="similarity">
    <text evidence="10">Belongs to the glycosyl hydrolase 18 family. Chitinase class III subfamily.</text>
</comment>
<keyword evidence="9" id="KW-0624">Polysaccharide degradation</keyword>
<dbReference type="AlphaFoldDB" id="A0A9P7YNZ6"/>
<dbReference type="Gene3D" id="3.20.20.80">
    <property type="entry name" value="Glycosidases"/>
    <property type="match status" value="1"/>
</dbReference>
<evidence type="ECO:0000256" key="2">
    <source>
        <dbReference type="ARBA" id="ARBA00012729"/>
    </source>
</evidence>
<dbReference type="PANTHER" id="PTHR45708">
    <property type="entry name" value="ENDOCHITINASE"/>
    <property type="match status" value="1"/>
</dbReference>
<dbReference type="InterPro" id="IPR017853">
    <property type="entry name" value="GH"/>
</dbReference>
<dbReference type="GO" id="GO:0030248">
    <property type="term" value="F:cellulose binding"/>
    <property type="evidence" value="ECO:0007669"/>
    <property type="project" value="InterPro"/>
</dbReference>
<evidence type="ECO:0000256" key="12">
    <source>
        <dbReference type="SAM" id="MobiDB-lite"/>
    </source>
</evidence>
<dbReference type="EMBL" id="MU251395">
    <property type="protein sequence ID" value="KAG9236981.1"/>
    <property type="molecule type" value="Genomic_DNA"/>
</dbReference>
<dbReference type="PROSITE" id="PS51164">
    <property type="entry name" value="CBM1_2"/>
    <property type="match status" value="1"/>
</dbReference>
<keyword evidence="3" id="KW-0147">Chitin-binding</keyword>
<keyword evidence="5 11" id="KW-0378">Hydrolase</keyword>
<dbReference type="Proteomes" id="UP000824998">
    <property type="component" value="Unassembled WGS sequence"/>
</dbReference>
<evidence type="ECO:0000256" key="11">
    <source>
        <dbReference type="RuleBase" id="RU000489"/>
    </source>
</evidence>
<dbReference type="SMART" id="SM00236">
    <property type="entry name" value="fCBD"/>
    <property type="match status" value="1"/>
</dbReference>
<evidence type="ECO:0000259" key="14">
    <source>
        <dbReference type="PROSITE" id="PS51164"/>
    </source>
</evidence>
<keyword evidence="4 13" id="KW-0732">Signal</keyword>
<comment type="catalytic activity">
    <reaction evidence="1">
        <text>Random endo-hydrolysis of N-acetyl-beta-D-glucosaminide (1-&gt;4)-beta-linkages in chitin and chitodextrins.</text>
        <dbReference type="EC" id="3.2.1.14"/>
    </reaction>
</comment>
<protein>
    <recommendedName>
        <fullName evidence="2">chitinase</fullName>
        <ecNumber evidence="2">3.2.1.14</ecNumber>
    </recommendedName>
</protein>
<dbReference type="GO" id="GO:0006032">
    <property type="term" value="P:chitin catabolic process"/>
    <property type="evidence" value="ECO:0007669"/>
    <property type="project" value="UniProtKB-KW"/>
</dbReference>
<reference evidence="16" key="1">
    <citation type="journal article" date="2021" name="IMA Fungus">
        <title>Genomic characterization of three marine fungi, including Emericellopsis atlantica sp. nov. with signatures of a generalist lifestyle and marine biomass degradation.</title>
        <authorList>
            <person name="Hagestad O.C."/>
            <person name="Hou L."/>
            <person name="Andersen J.H."/>
            <person name="Hansen E.H."/>
            <person name="Altermark B."/>
            <person name="Li C."/>
            <person name="Kuhnert E."/>
            <person name="Cox R.J."/>
            <person name="Crous P.W."/>
            <person name="Spatafora J.W."/>
            <person name="Lail K."/>
            <person name="Amirebrahimi M."/>
            <person name="Lipzen A."/>
            <person name="Pangilinan J."/>
            <person name="Andreopoulos W."/>
            <person name="Hayes R.D."/>
            <person name="Ng V."/>
            <person name="Grigoriev I.V."/>
            <person name="Jackson S.A."/>
            <person name="Sutton T.D.S."/>
            <person name="Dobson A.D.W."/>
            <person name="Rama T."/>
        </authorList>
    </citation>
    <scope>NUCLEOTIDE SEQUENCE</scope>
    <source>
        <strain evidence="16">TRa018bII</strain>
    </source>
</reference>
<dbReference type="PROSITE" id="PS00562">
    <property type="entry name" value="CBM1_1"/>
    <property type="match status" value="1"/>
</dbReference>
<evidence type="ECO:0000313" key="17">
    <source>
        <dbReference type="Proteomes" id="UP000824998"/>
    </source>
</evidence>
<feature type="compositionally biased region" description="Polar residues" evidence="12">
    <location>
        <begin position="344"/>
        <end position="354"/>
    </location>
</feature>
<dbReference type="PROSITE" id="PS01095">
    <property type="entry name" value="GH18_1"/>
    <property type="match status" value="1"/>
</dbReference>
<dbReference type="Pfam" id="PF00704">
    <property type="entry name" value="Glyco_hydro_18"/>
    <property type="match status" value="1"/>
</dbReference>
<feature type="signal peptide" evidence="13">
    <location>
        <begin position="1"/>
        <end position="17"/>
    </location>
</feature>
<proteinExistence type="inferred from homology"/>
<dbReference type="SUPFAM" id="SSF51445">
    <property type="entry name" value="(Trans)glycosidases"/>
    <property type="match status" value="1"/>
</dbReference>
<evidence type="ECO:0000256" key="8">
    <source>
        <dbReference type="ARBA" id="ARBA00023295"/>
    </source>
</evidence>
<evidence type="ECO:0000256" key="13">
    <source>
        <dbReference type="SAM" id="SignalP"/>
    </source>
</evidence>
<keyword evidence="8 11" id="KW-0326">Glycosidase</keyword>
<dbReference type="CDD" id="cd02877">
    <property type="entry name" value="GH18_hevamine_XipI_class_III"/>
    <property type="match status" value="1"/>
</dbReference>
<dbReference type="FunFam" id="3.20.20.80:FF:000145">
    <property type="entry name" value="Class III chitinase, putative"/>
    <property type="match status" value="1"/>
</dbReference>
<dbReference type="InterPro" id="IPR001579">
    <property type="entry name" value="Glyco_hydro_18_chit_AS"/>
</dbReference>
<organism evidence="16 17">
    <name type="scientific">Amylocarpus encephaloides</name>
    <dbReference type="NCBI Taxonomy" id="45428"/>
    <lineage>
        <taxon>Eukaryota</taxon>
        <taxon>Fungi</taxon>
        <taxon>Dikarya</taxon>
        <taxon>Ascomycota</taxon>
        <taxon>Pezizomycotina</taxon>
        <taxon>Leotiomycetes</taxon>
        <taxon>Helotiales</taxon>
        <taxon>Helotiales incertae sedis</taxon>
        <taxon>Amylocarpus</taxon>
    </lineage>
</organism>
<keyword evidence="7" id="KW-0119">Carbohydrate metabolism</keyword>
<dbReference type="GO" id="GO:0005576">
    <property type="term" value="C:extracellular region"/>
    <property type="evidence" value="ECO:0007669"/>
    <property type="project" value="InterPro"/>
</dbReference>
<dbReference type="InterPro" id="IPR050542">
    <property type="entry name" value="Glycosyl_Hydrlase18_Chitinase"/>
</dbReference>
<evidence type="ECO:0000256" key="1">
    <source>
        <dbReference type="ARBA" id="ARBA00000822"/>
    </source>
</evidence>
<evidence type="ECO:0000256" key="9">
    <source>
        <dbReference type="ARBA" id="ARBA00023326"/>
    </source>
</evidence>
<feature type="region of interest" description="Disordered" evidence="12">
    <location>
        <begin position="335"/>
        <end position="358"/>
    </location>
</feature>
<dbReference type="InterPro" id="IPR000254">
    <property type="entry name" value="CBD"/>
</dbReference>
<evidence type="ECO:0000259" key="15">
    <source>
        <dbReference type="PROSITE" id="PS51910"/>
    </source>
</evidence>
<dbReference type="GO" id="GO:0008843">
    <property type="term" value="F:endochitinase activity"/>
    <property type="evidence" value="ECO:0007669"/>
    <property type="project" value="UniProtKB-EC"/>
</dbReference>
<dbReference type="InterPro" id="IPR035971">
    <property type="entry name" value="CBD_sf"/>
</dbReference>
<evidence type="ECO:0000256" key="10">
    <source>
        <dbReference type="ARBA" id="ARBA00025727"/>
    </source>
</evidence>
<feature type="domain" description="GH18" evidence="15">
    <location>
        <begin position="25"/>
        <end position="327"/>
    </location>
</feature>
<dbReference type="PANTHER" id="PTHR45708:SF49">
    <property type="entry name" value="ENDOCHITINASE"/>
    <property type="match status" value="1"/>
</dbReference>
<dbReference type="PROSITE" id="PS51910">
    <property type="entry name" value="GH18_2"/>
    <property type="match status" value="1"/>
</dbReference>
<dbReference type="SUPFAM" id="SSF57180">
    <property type="entry name" value="Cellulose-binding domain"/>
    <property type="match status" value="1"/>
</dbReference>
<keyword evidence="17" id="KW-1185">Reference proteome</keyword>
<accession>A0A9P7YNZ6</accession>
<dbReference type="InterPro" id="IPR045321">
    <property type="entry name" value="Cts1-like"/>
</dbReference>
<evidence type="ECO:0000256" key="4">
    <source>
        <dbReference type="ARBA" id="ARBA00022729"/>
    </source>
</evidence>
<feature type="chain" id="PRO_5040301245" description="chitinase" evidence="13">
    <location>
        <begin position="18"/>
        <end position="395"/>
    </location>
</feature>
<evidence type="ECO:0000256" key="6">
    <source>
        <dbReference type="ARBA" id="ARBA00023024"/>
    </source>
</evidence>
<gene>
    <name evidence="16" type="ORF">BJ875DRAFT_370948</name>
</gene>
<comment type="caution">
    <text evidence="16">The sequence shown here is derived from an EMBL/GenBank/DDBJ whole genome shotgun (WGS) entry which is preliminary data.</text>
</comment>
<dbReference type="GO" id="GO:0008061">
    <property type="term" value="F:chitin binding"/>
    <property type="evidence" value="ECO:0007669"/>
    <property type="project" value="UniProtKB-KW"/>
</dbReference>
<feature type="domain" description="CBM1" evidence="14">
    <location>
        <begin position="359"/>
        <end position="395"/>
    </location>
</feature>
<name>A0A9P7YNZ6_9HELO</name>
<evidence type="ECO:0000313" key="16">
    <source>
        <dbReference type="EMBL" id="KAG9236981.1"/>
    </source>
</evidence>
<evidence type="ECO:0000256" key="7">
    <source>
        <dbReference type="ARBA" id="ARBA00023277"/>
    </source>
</evidence>